<dbReference type="AlphaFoldDB" id="A0A3G7U854"/>
<dbReference type="EMBL" id="CP027754">
    <property type="protein sequence ID" value="AZE55525.1"/>
    <property type="molecule type" value="Genomic_DNA"/>
</dbReference>
<sequence length="335" mass="36666">MLTGIASHRIRRDITDPSPITRVIPLLQTSTLPEVEGIAAISADRSNLISGLQITDQRLLLNQFQVLNRRIQELIRRQPTFNQLIEQQLAQTFGTTPPVDPASLYVHHYATDEHGQRRLLSVQTITQALFNTLLKLKTPSAADAANEGTESGFYLGTAPADSDQQLNAHGTLLSIAQTVEKALPLSLARFWTEPRLGEANPESPQTELLAIHREMLSTLAALQVEDGTLIPAAKTLIDHAFAYPTLAERESAMKDGERPGVYPLKLDAPRPDGSLLAGAFLLTSSDGSSMVRPFNSPSTDRTLTPGDQRGLTVLYTPRDGYEVFDSPTKALQTLR</sequence>
<accession>A0A3G7U854</accession>
<protein>
    <submittedName>
        <fullName evidence="1">Uncharacterized protein</fullName>
    </submittedName>
</protein>
<proteinExistence type="predicted"/>
<gene>
    <name evidence="1" type="ORF">C4K03_3372</name>
</gene>
<evidence type="ECO:0000313" key="2">
    <source>
        <dbReference type="Proteomes" id="UP000268696"/>
    </source>
</evidence>
<organism evidence="1 2">
    <name type="scientific">Pseudomonas synxantha</name>
    <dbReference type="NCBI Taxonomy" id="47883"/>
    <lineage>
        <taxon>Bacteria</taxon>
        <taxon>Pseudomonadati</taxon>
        <taxon>Pseudomonadota</taxon>
        <taxon>Gammaproteobacteria</taxon>
        <taxon>Pseudomonadales</taxon>
        <taxon>Pseudomonadaceae</taxon>
        <taxon>Pseudomonas</taxon>
    </lineage>
</organism>
<name>A0A3G7U854_9PSED</name>
<reference evidence="1 2" key="1">
    <citation type="submission" date="2018-03" db="EMBL/GenBank/DDBJ databases">
        <title>Diversity of phytobeneficial traits revealed by whole-genome analysis of worldwide-isolated phenazine-producing Pseudomonas spp.</title>
        <authorList>
            <person name="Biessy A."/>
            <person name="Novinscak A."/>
            <person name="Blom J."/>
            <person name="Leger G."/>
            <person name="Thomashow L.S."/>
            <person name="Cazorla F.M."/>
            <person name="Josic D."/>
            <person name="Filion M."/>
        </authorList>
    </citation>
    <scope>NUCLEOTIDE SEQUENCE [LARGE SCALE GENOMIC DNA]</scope>
    <source>
        <strain evidence="1 2">30B</strain>
    </source>
</reference>
<dbReference type="Proteomes" id="UP000268696">
    <property type="component" value="Chromosome"/>
</dbReference>
<evidence type="ECO:0000313" key="1">
    <source>
        <dbReference type="EMBL" id="AZE55525.1"/>
    </source>
</evidence>